<feature type="transmembrane region" description="Helical" evidence="2">
    <location>
        <begin position="44"/>
        <end position="71"/>
    </location>
</feature>
<keyword evidence="2" id="KW-0472">Membrane</keyword>
<evidence type="ECO:0000313" key="3">
    <source>
        <dbReference type="EMBL" id="CAI4062292.1"/>
    </source>
</evidence>
<protein>
    <submittedName>
        <fullName evidence="3">Uncharacterized protein</fullName>
    </submittedName>
</protein>
<keyword evidence="2" id="KW-0812">Transmembrane</keyword>
<dbReference type="EMBL" id="OX365933">
    <property type="protein sequence ID" value="CAI4062292.1"/>
    <property type="molecule type" value="Genomic_DNA"/>
</dbReference>
<proteinExistence type="predicted"/>
<accession>A0ABN8WSK9</accession>
<keyword evidence="2" id="KW-1133">Transmembrane helix</keyword>
<dbReference type="Proteomes" id="UP001162085">
    <property type="component" value="Chromosome 6"/>
</dbReference>
<name>A0ABN8WSK9_SACUV</name>
<dbReference type="Gene3D" id="2.60.120.1560">
    <property type="match status" value="1"/>
</dbReference>
<feature type="compositionally biased region" description="Low complexity" evidence="1">
    <location>
        <begin position="139"/>
        <end position="155"/>
    </location>
</feature>
<keyword evidence="4" id="KW-1185">Reference proteome</keyword>
<feature type="region of interest" description="Disordered" evidence="1">
    <location>
        <begin position="139"/>
        <end position="168"/>
    </location>
</feature>
<reference evidence="3" key="1">
    <citation type="submission" date="2022-10" db="EMBL/GenBank/DDBJ databases">
        <authorList>
            <person name="Byrne P K."/>
        </authorList>
    </citation>
    <scope>NUCLEOTIDE SEQUENCE</scope>
    <source>
        <strain evidence="3">ZP964</strain>
    </source>
</reference>
<organism evidence="3 4">
    <name type="scientific">Saccharomyces uvarum</name>
    <name type="common">Yeast</name>
    <name type="synonym">Saccharomyces bayanus var. uvarum</name>
    <dbReference type="NCBI Taxonomy" id="230603"/>
    <lineage>
        <taxon>Eukaryota</taxon>
        <taxon>Fungi</taxon>
        <taxon>Dikarya</taxon>
        <taxon>Ascomycota</taxon>
        <taxon>Saccharomycotina</taxon>
        <taxon>Saccharomycetes</taxon>
        <taxon>Saccharomycetales</taxon>
        <taxon>Saccharomycetaceae</taxon>
        <taxon>Saccharomyces</taxon>
    </lineage>
</organism>
<feature type="compositionally biased region" description="Polar residues" evidence="1">
    <location>
        <begin position="156"/>
        <end position="168"/>
    </location>
</feature>
<evidence type="ECO:0000256" key="2">
    <source>
        <dbReference type="SAM" id="Phobius"/>
    </source>
</evidence>
<gene>
    <name evidence="3" type="primary">SUVZ06G1100</name>
    <name evidence="3" type="ORF">SUVZ_06G1100</name>
</gene>
<evidence type="ECO:0000256" key="1">
    <source>
        <dbReference type="SAM" id="MobiDB-lite"/>
    </source>
</evidence>
<sequence>MLQQNSIASAYFSINGTKPWNANFSVNIKGSFYMYTGYFYPMKVVYWTAVSRGTLPISMILQMVLLFMMTLRTTSIPLKKSRVGQLYHTRPLKYISADTITSTTESRTGAYTTSDAQTSTITGRKGLPMGETVIEVKTPTSVSSSSVPPTEVTTKFTTSPALTTSKSSESPKISAAFSTIIPRHPMNKTVVTSPVSSTLATFESSILLESSRSPCRVSV</sequence>
<evidence type="ECO:0000313" key="4">
    <source>
        <dbReference type="Proteomes" id="UP001162085"/>
    </source>
</evidence>